<dbReference type="AlphaFoldDB" id="A0A6P9A766"/>
<dbReference type="GeneID" id="117652782"/>
<keyword evidence="1" id="KW-1185">Reference proteome</keyword>
<proteinExistence type="predicted"/>
<organism evidence="2">
    <name type="scientific">Thrips palmi</name>
    <name type="common">Melon thrips</name>
    <dbReference type="NCBI Taxonomy" id="161013"/>
    <lineage>
        <taxon>Eukaryota</taxon>
        <taxon>Metazoa</taxon>
        <taxon>Ecdysozoa</taxon>
        <taxon>Arthropoda</taxon>
        <taxon>Hexapoda</taxon>
        <taxon>Insecta</taxon>
        <taxon>Pterygota</taxon>
        <taxon>Neoptera</taxon>
        <taxon>Paraneoptera</taxon>
        <taxon>Thysanoptera</taxon>
        <taxon>Terebrantia</taxon>
        <taxon>Thripoidea</taxon>
        <taxon>Thripidae</taxon>
        <taxon>Thrips</taxon>
    </lineage>
</organism>
<dbReference type="Pfam" id="PF16037">
    <property type="entry name" value="DUF4790"/>
    <property type="match status" value="1"/>
</dbReference>
<accession>A0A6P9A766</accession>
<sequence>MADHYDAQRRPTTMAGWEGRKQKFPELFRSDVSICPSYSQYQVPYWSVCRRRYAASMRRINRMLAEDIEDLALLQTRALDGVRVVRCFSLGARPHPPPPDPLTSKQRRRVEQLLSGQVC</sequence>
<dbReference type="RefSeq" id="XP_034253767.1">
    <property type="nucleotide sequence ID" value="XM_034397876.1"/>
</dbReference>
<dbReference type="InterPro" id="IPR032004">
    <property type="entry name" value="DUF4790"/>
</dbReference>
<dbReference type="Proteomes" id="UP000515158">
    <property type="component" value="Unplaced"/>
</dbReference>
<dbReference type="KEGG" id="tpal:117652782"/>
<evidence type="ECO:0000313" key="2">
    <source>
        <dbReference type="RefSeq" id="XP_034253767.1"/>
    </source>
</evidence>
<gene>
    <name evidence="2" type="primary">LOC117652782</name>
</gene>
<dbReference type="InParanoid" id="A0A6P9A766"/>
<protein>
    <submittedName>
        <fullName evidence="2">Uncharacterized protein LOC117652782</fullName>
    </submittedName>
</protein>
<evidence type="ECO:0000313" key="1">
    <source>
        <dbReference type="Proteomes" id="UP000515158"/>
    </source>
</evidence>
<reference evidence="2" key="1">
    <citation type="submission" date="2025-08" db="UniProtKB">
        <authorList>
            <consortium name="RefSeq"/>
        </authorList>
    </citation>
    <scope>IDENTIFICATION</scope>
    <source>
        <tissue evidence="2">Total insect</tissue>
    </source>
</reference>
<dbReference type="OrthoDB" id="7675754at2759"/>
<name>A0A6P9A766_THRPL</name>